<accession>A0A2T6KFV4</accession>
<reference evidence="3 4" key="1">
    <citation type="submission" date="2018-04" db="EMBL/GenBank/DDBJ databases">
        <title>Genomic Encyclopedia of Archaeal and Bacterial Type Strains, Phase II (KMG-II): from individual species to whole genera.</title>
        <authorList>
            <person name="Goeker M."/>
        </authorList>
    </citation>
    <scope>NUCLEOTIDE SEQUENCE [LARGE SCALE GENOMIC DNA]</scope>
    <source>
        <strain evidence="3 4">DSM 29955</strain>
    </source>
</reference>
<evidence type="ECO:0000313" key="3">
    <source>
        <dbReference type="EMBL" id="PUB14191.1"/>
    </source>
</evidence>
<feature type="transmembrane region" description="Helical" evidence="2">
    <location>
        <begin position="102"/>
        <end position="121"/>
    </location>
</feature>
<name>A0A2T6KFV4_9RHOB</name>
<protein>
    <submittedName>
        <fullName evidence="3">Uncharacterized protein</fullName>
    </submittedName>
</protein>
<keyword evidence="2" id="KW-0812">Transmembrane</keyword>
<feature type="transmembrane region" description="Helical" evidence="2">
    <location>
        <begin position="69"/>
        <end position="93"/>
    </location>
</feature>
<dbReference type="OrthoDB" id="9803163at2"/>
<feature type="transmembrane region" description="Helical" evidence="2">
    <location>
        <begin position="40"/>
        <end position="63"/>
    </location>
</feature>
<organism evidence="3 4">
    <name type="scientific">Yoonia sediminilitoris</name>
    <dbReference type="NCBI Taxonomy" id="1286148"/>
    <lineage>
        <taxon>Bacteria</taxon>
        <taxon>Pseudomonadati</taxon>
        <taxon>Pseudomonadota</taxon>
        <taxon>Alphaproteobacteria</taxon>
        <taxon>Rhodobacterales</taxon>
        <taxon>Paracoccaceae</taxon>
        <taxon>Yoonia</taxon>
    </lineage>
</organism>
<gene>
    <name evidence="3" type="ORF">C8N45_10665</name>
</gene>
<feature type="transmembrane region" description="Helical" evidence="2">
    <location>
        <begin position="251"/>
        <end position="275"/>
    </location>
</feature>
<proteinExistence type="predicted"/>
<dbReference type="EMBL" id="QBUD01000006">
    <property type="protein sequence ID" value="PUB14191.1"/>
    <property type="molecule type" value="Genomic_DNA"/>
</dbReference>
<sequence>MMNLTAYDHTRSRQYHPDPALGRRQHADYLDSQRRMATRVGLVAMGLPVLLAAGALISAACFHDSMSHFYYAPVLGSVFVGGLILIGAFLLAYQGENSTEKWLASIAGIGAIGVAVIPANGPGCAMTELHLRTSVILSWDAELMQFVPAQGTPMTFAMFQYAHMLHSLSAIGLFLFMAYYAFFVFTRVVPERHLEKDGRLTPAKAARNRAYRLFGVLILIGMVGLAVRAILFPPQPTIDPDWWNQHNLTFWLEALAIWAFGLSWVVKGHGCAFLWPDPQPDRQMMPRRLGGAALALVS</sequence>
<keyword evidence="2" id="KW-1133">Transmembrane helix</keyword>
<dbReference type="RefSeq" id="WP_108386622.1">
    <property type="nucleotide sequence ID" value="NZ_QBUD01000006.1"/>
</dbReference>
<evidence type="ECO:0000256" key="2">
    <source>
        <dbReference type="SAM" id="Phobius"/>
    </source>
</evidence>
<keyword evidence="2" id="KW-0472">Membrane</keyword>
<comment type="caution">
    <text evidence="3">The sequence shown here is derived from an EMBL/GenBank/DDBJ whole genome shotgun (WGS) entry which is preliminary data.</text>
</comment>
<feature type="transmembrane region" description="Helical" evidence="2">
    <location>
        <begin position="168"/>
        <end position="189"/>
    </location>
</feature>
<dbReference type="Proteomes" id="UP000244523">
    <property type="component" value="Unassembled WGS sequence"/>
</dbReference>
<dbReference type="AlphaFoldDB" id="A0A2T6KFV4"/>
<feature type="transmembrane region" description="Helical" evidence="2">
    <location>
        <begin position="210"/>
        <end position="231"/>
    </location>
</feature>
<evidence type="ECO:0000313" key="4">
    <source>
        <dbReference type="Proteomes" id="UP000244523"/>
    </source>
</evidence>
<keyword evidence="4" id="KW-1185">Reference proteome</keyword>
<feature type="region of interest" description="Disordered" evidence="1">
    <location>
        <begin position="1"/>
        <end position="21"/>
    </location>
</feature>
<evidence type="ECO:0000256" key="1">
    <source>
        <dbReference type="SAM" id="MobiDB-lite"/>
    </source>
</evidence>